<reference evidence="1 2" key="1">
    <citation type="submission" date="2018-03" db="EMBL/GenBank/DDBJ databases">
        <title>Genomic Encyclopedia of Archaeal and Bacterial Type Strains, Phase II (KMG-II): from individual species to whole genera.</title>
        <authorList>
            <person name="Goeker M."/>
        </authorList>
    </citation>
    <scope>NUCLEOTIDE SEQUENCE [LARGE SCALE GENOMIC DNA]</scope>
    <source>
        <strain evidence="1 2">DSM 45601</strain>
    </source>
</reference>
<dbReference type="EMBL" id="PVZC01000005">
    <property type="protein sequence ID" value="PRX97987.1"/>
    <property type="molecule type" value="Genomic_DNA"/>
</dbReference>
<comment type="caution">
    <text evidence="1">The sequence shown here is derived from an EMBL/GenBank/DDBJ whole genome shotgun (WGS) entry which is preliminary data.</text>
</comment>
<keyword evidence="2" id="KW-1185">Reference proteome</keyword>
<organism evidence="1 2">
    <name type="scientific">Allonocardiopsis opalescens</name>
    <dbReference type="NCBI Taxonomy" id="1144618"/>
    <lineage>
        <taxon>Bacteria</taxon>
        <taxon>Bacillati</taxon>
        <taxon>Actinomycetota</taxon>
        <taxon>Actinomycetes</taxon>
        <taxon>Streptosporangiales</taxon>
        <taxon>Allonocardiopsis</taxon>
    </lineage>
</organism>
<dbReference type="Proteomes" id="UP000237846">
    <property type="component" value="Unassembled WGS sequence"/>
</dbReference>
<evidence type="ECO:0000313" key="2">
    <source>
        <dbReference type="Proteomes" id="UP000237846"/>
    </source>
</evidence>
<proteinExistence type="predicted"/>
<gene>
    <name evidence="1" type="ORF">CLV72_105340</name>
</gene>
<accession>A0A2T0Q2G3</accession>
<protein>
    <submittedName>
        <fullName evidence="1">Uncharacterized protein</fullName>
    </submittedName>
</protein>
<dbReference type="AlphaFoldDB" id="A0A2T0Q2G3"/>
<name>A0A2T0Q2G3_9ACTN</name>
<sequence length="104" mass="11452">MHSLSRSALSAGATYQVWPETVPVQGLLSVYARRERSVRRSGQNSIGFAEAVSDLRDYRGSDVLIGFIDDRKRGGYYFQLFVEPAFARIVACLGVGPPRRNGAS</sequence>
<evidence type="ECO:0000313" key="1">
    <source>
        <dbReference type="EMBL" id="PRX97987.1"/>
    </source>
</evidence>